<accession>A6W5Q0</accession>
<dbReference type="STRING" id="266940.Krad_0650"/>
<feature type="region of interest" description="Disordered" evidence="1">
    <location>
        <begin position="1"/>
        <end position="43"/>
    </location>
</feature>
<keyword evidence="2" id="KW-0472">Membrane</keyword>
<organism evidence="3 4">
    <name type="scientific">Kineococcus radiotolerans (strain ATCC BAA-149 / DSM 14245 / SRS30216)</name>
    <dbReference type="NCBI Taxonomy" id="266940"/>
    <lineage>
        <taxon>Bacteria</taxon>
        <taxon>Bacillati</taxon>
        <taxon>Actinomycetota</taxon>
        <taxon>Actinomycetes</taxon>
        <taxon>Kineosporiales</taxon>
        <taxon>Kineosporiaceae</taxon>
        <taxon>Kineococcus</taxon>
    </lineage>
</organism>
<dbReference type="AlphaFoldDB" id="A6W5Q0"/>
<proteinExistence type="predicted"/>
<gene>
    <name evidence="3" type="ordered locus">Krad_0650</name>
</gene>
<keyword evidence="4" id="KW-1185">Reference proteome</keyword>
<evidence type="ECO:0000313" key="4">
    <source>
        <dbReference type="Proteomes" id="UP000001116"/>
    </source>
</evidence>
<dbReference type="KEGG" id="kra:Krad_0650"/>
<feature type="compositionally biased region" description="Pro residues" evidence="1">
    <location>
        <begin position="12"/>
        <end position="24"/>
    </location>
</feature>
<dbReference type="Proteomes" id="UP000001116">
    <property type="component" value="Chromosome"/>
</dbReference>
<dbReference type="HOGENOM" id="CLU_2219596_0_0_11"/>
<keyword evidence="2" id="KW-0812">Transmembrane</keyword>
<reference evidence="4" key="1">
    <citation type="journal article" date="2008" name="PLoS ONE">
        <title>Survival in nuclear waste, extreme resistance, and potential applications gleaned from the genome sequence of Kineococcus radiotolerans SRS30216.</title>
        <authorList>
            <person name="Bagwell C.E."/>
            <person name="Bhat S."/>
            <person name="Hawkins G.M."/>
            <person name="Smith B.W."/>
            <person name="Biswas T."/>
            <person name="Hoover T.R."/>
            <person name="Saunders E."/>
            <person name="Han C.S."/>
            <person name="Tsodikov O.V."/>
            <person name="Shimkets L.J."/>
        </authorList>
    </citation>
    <scope>NUCLEOTIDE SEQUENCE [LARGE SCALE GENOMIC DNA]</scope>
    <source>
        <strain evidence="4">ATCC BAA-149 / DSM 14245 / SRS30216</strain>
    </source>
</reference>
<feature type="transmembrane region" description="Helical" evidence="2">
    <location>
        <begin position="46"/>
        <end position="67"/>
    </location>
</feature>
<sequence length="106" mass="10666">MLHDRRVTSRGPAPPAPSAAPPRGPGNRGPGRHRAPARARVGGPRLAEGVSLGLALLVSSAAVLLRLQGQRPTAVAVAAAGLALAVTGLVLARRPGLRRGSGSPDR</sequence>
<evidence type="ECO:0000313" key="3">
    <source>
        <dbReference type="EMBL" id="ABS02139.1"/>
    </source>
</evidence>
<feature type="transmembrane region" description="Helical" evidence="2">
    <location>
        <begin position="73"/>
        <end position="92"/>
    </location>
</feature>
<protein>
    <submittedName>
        <fullName evidence="3">Uncharacterized protein</fullName>
    </submittedName>
</protein>
<name>A6W5Q0_KINRD</name>
<evidence type="ECO:0000256" key="1">
    <source>
        <dbReference type="SAM" id="MobiDB-lite"/>
    </source>
</evidence>
<evidence type="ECO:0000256" key="2">
    <source>
        <dbReference type="SAM" id="Phobius"/>
    </source>
</evidence>
<dbReference type="EMBL" id="CP000750">
    <property type="protein sequence ID" value="ABS02139.1"/>
    <property type="molecule type" value="Genomic_DNA"/>
</dbReference>
<keyword evidence="2" id="KW-1133">Transmembrane helix</keyword>